<dbReference type="GO" id="GO:0016491">
    <property type="term" value="F:oxidoreductase activity"/>
    <property type="evidence" value="ECO:0007669"/>
    <property type="project" value="UniProtKB-KW"/>
</dbReference>
<dbReference type="SUPFAM" id="SSF51430">
    <property type="entry name" value="NAD(P)-linked oxidoreductase"/>
    <property type="match status" value="1"/>
</dbReference>
<accession>A0AAN9UUF5</accession>
<evidence type="ECO:0000256" key="1">
    <source>
        <dbReference type="ARBA" id="ARBA00022857"/>
    </source>
</evidence>
<evidence type="ECO:0000256" key="3">
    <source>
        <dbReference type="ARBA" id="ARBA00038157"/>
    </source>
</evidence>
<dbReference type="InterPro" id="IPR050523">
    <property type="entry name" value="AKR_Detox_Biosynth"/>
</dbReference>
<evidence type="ECO:0000313" key="6">
    <source>
        <dbReference type="EMBL" id="KAK7753646.1"/>
    </source>
</evidence>
<dbReference type="Pfam" id="PF00248">
    <property type="entry name" value="Aldo_ket_red"/>
    <property type="match status" value="1"/>
</dbReference>
<name>A0AAN9UUF5_9PEZI</name>
<gene>
    <name evidence="6" type="ORF">SLS62_004268</name>
</gene>
<dbReference type="EMBL" id="JAKJXP020000026">
    <property type="protein sequence ID" value="KAK7753646.1"/>
    <property type="molecule type" value="Genomic_DNA"/>
</dbReference>
<evidence type="ECO:0000256" key="4">
    <source>
        <dbReference type="SAM" id="MobiDB-lite"/>
    </source>
</evidence>
<comment type="caution">
    <text evidence="6">The sequence shown here is derived from an EMBL/GenBank/DDBJ whole genome shotgun (WGS) entry which is preliminary data.</text>
</comment>
<dbReference type="AlphaFoldDB" id="A0AAN9UUF5"/>
<sequence>MSFGPPALKGPLARYRILSPTASVRVSPLCLGTMNFGSRWRDLMGACDRKTTEEILDFYYAQGGNFLDTSNNYQDEESEAWVGDWMRKRGVRDQMVVATKYTTVFRGAHRDDEIVANFTGNGAKSLHTSVNASLRKLQTDYIDLLYVHWWDFSTSIPEVMQSLNNLVVAGKVLYLGISDTPAWVVSKANEYARNHGLRQFSVYQGRWSAAERDFEREILQMARAEGMGLAPWGALGGGKFKTDEQRRAQQAQGAGSGRATQVTERDVQVSRALEAVARRKGTLLTSVAQAYVLHKAPYVFPIVGGRTVDHLRGNIEALSLALDPSDVREIEDAAPFDIGFPLNFLYGATGYSSSSAAAASVNSGDGGGGKSGDAGPASRVWLFGMAGHFDYVPEPGPIPPFRKPE</sequence>
<keyword evidence="2" id="KW-0560">Oxidoreductase</keyword>
<evidence type="ECO:0000259" key="5">
    <source>
        <dbReference type="Pfam" id="PF00248"/>
    </source>
</evidence>
<reference evidence="6 7" key="1">
    <citation type="submission" date="2024-02" db="EMBL/GenBank/DDBJ databases">
        <title>De novo assembly and annotation of 12 fungi associated with fruit tree decline syndrome in Ontario, Canada.</title>
        <authorList>
            <person name="Sulman M."/>
            <person name="Ellouze W."/>
            <person name="Ilyukhin E."/>
        </authorList>
    </citation>
    <scope>NUCLEOTIDE SEQUENCE [LARGE SCALE GENOMIC DNA]</scope>
    <source>
        <strain evidence="6 7">M11/M66-122</strain>
    </source>
</reference>
<dbReference type="InterPro" id="IPR036812">
    <property type="entry name" value="NAD(P)_OxRdtase_dom_sf"/>
</dbReference>
<feature type="domain" description="NADP-dependent oxidoreductase" evidence="5">
    <location>
        <begin position="28"/>
        <end position="333"/>
    </location>
</feature>
<evidence type="ECO:0000313" key="7">
    <source>
        <dbReference type="Proteomes" id="UP001320420"/>
    </source>
</evidence>
<keyword evidence="1" id="KW-0521">NADP</keyword>
<feature type="compositionally biased region" description="Low complexity" evidence="4">
    <location>
        <begin position="248"/>
        <end position="259"/>
    </location>
</feature>
<organism evidence="6 7">
    <name type="scientific">Diatrype stigma</name>
    <dbReference type="NCBI Taxonomy" id="117547"/>
    <lineage>
        <taxon>Eukaryota</taxon>
        <taxon>Fungi</taxon>
        <taxon>Dikarya</taxon>
        <taxon>Ascomycota</taxon>
        <taxon>Pezizomycotina</taxon>
        <taxon>Sordariomycetes</taxon>
        <taxon>Xylariomycetidae</taxon>
        <taxon>Xylariales</taxon>
        <taxon>Diatrypaceae</taxon>
        <taxon>Diatrype</taxon>
    </lineage>
</organism>
<dbReference type="Gene3D" id="3.20.20.100">
    <property type="entry name" value="NADP-dependent oxidoreductase domain"/>
    <property type="match status" value="1"/>
</dbReference>
<feature type="region of interest" description="Disordered" evidence="4">
    <location>
        <begin position="241"/>
        <end position="263"/>
    </location>
</feature>
<proteinExistence type="inferred from homology"/>
<dbReference type="InterPro" id="IPR023210">
    <property type="entry name" value="NADP_OxRdtase_dom"/>
</dbReference>
<evidence type="ECO:0000256" key="2">
    <source>
        <dbReference type="ARBA" id="ARBA00023002"/>
    </source>
</evidence>
<dbReference type="Proteomes" id="UP001320420">
    <property type="component" value="Unassembled WGS sequence"/>
</dbReference>
<comment type="similarity">
    <text evidence="3">Belongs to the aldo/keto reductase family. Aldo/keto reductase 2 subfamily.</text>
</comment>
<dbReference type="PANTHER" id="PTHR43364:SF7">
    <property type="entry name" value="NADP-DEPENDENT OXIDOREDUCTASE DOMAIN-CONTAINING PROTEIN-RELATED"/>
    <property type="match status" value="1"/>
</dbReference>
<protein>
    <recommendedName>
        <fullName evidence="5">NADP-dependent oxidoreductase domain-containing protein</fullName>
    </recommendedName>
</protein>
<dbReference type="PANTHER" id="PTHR43364">
    <property type="entry name" value="NADH-SPECIFIC METHYLGLYOXAL REDUCTASE-RELATED"/>
    <property type="match status" value="1"/>
</dbReference>
<keyword evidence="7" id="KW-1185">Reference proteome</keyword>